<proteinExistence type="predicted"/>
<gene>
    <name evidence="2" type="ORF">G0U57_012967</name>
</gene>
<dbReference type="GO" id="GO:0005085">
    <property type="term" value="F:guanyl-nucleotide exchange factor activity"/>
    <property type="evidence" value="ECO:0007669"/>
    <property type="project" value="InterPro"/>
</dbReference>
<dbReference type="AlphaFoldDB" id="A0A8T1RVE7"/>
<evidence type="ECO:0000256" key="1">
    <source>
        <dbReference type="SAM" id="MobiDB-lite"/>
    </source>
</evidence>
<dbReference type="GO" id="GO:0007264">
    <property type="term" value="P:small GTPase-mediated signal transduction"/>
    <property type="evidence" value="ECO:0007669"/>
    <property type="project" value="InterPro"/>
</dbReference>
<sequence length="270" mass="28637">EFEVLAQLRLLQSVCRNYSVQPSSPFQRWLRALPPLSEAQSHSLSCEIEPPGETPTPQRPLKPTLVITHCTELLSSVGNPLVSWEGPSSHEGLPGCCHELLPPPRGPTQLLSRLAQHMKWPSVSALDAAPEDVAPLAGGLSPHTPPGGGFPRGHRRSASCGSAFPAPPTPEPGTPPSDCCIIRARMALHNGSLYKSILVSPRTPGSRPRAGSQDAWVLSLALGGEWRGWESGLLGSIPALGGEGVWWVRARGCLESGHLGSQPCPVCLAV</sequence>
<accession>A0A8T1RVE7</accession>
<protein>
    <submittedName>
        <fullName evidence="2">Ral guanine nucleotide dissociation stimulator-like 2</fullName>
    </submittedName>
</protein>
<keyword evidence="3" id="KW-1185">Reference proteome</keyword>
<dbReference type="Gene3D" id="1.10.840.10">
    <property type="entry name" value="Ras guanine-nucleotide exchange factors catalytic domain"/>
    <property type="match status" value="1"/>
</dbReference>
<dbReference type="Proteomes" id="UP000765507">
    <property type="component" value="Unassembled WGS sequence"/>
</dbReference>
<dbReference type="InterPro" id="IPR023578">
    <property type="entry name" value="Ras_GEF_dom_sf"/>
</dbReference>
<feature type="compositionally biased region" description="Pro residues" evidence="1">
    <location>
        <begin position="165"/>
        <end position="175"/>
    </location>
</feature>
<evidence type="ECO:0000313" key="2">
    <source>
        <dbReference type="EMBL" id="KAG6920872.1"/>
    </source>
</evidence>
<dbReference type="SUPFAM" id="SSF48366">
    <property type="entry name" value="Ras GEF"/>
    <property type="match status" value="1"/>
</dbReference>
<name>A0A8T1RVE7_CHESE</name>
<dbReference type="EMBL" id="JAHGAV010003514">
    <property type="protein sequence ID" value="KAG6920872.1"/>
    <property type="molecule type" value="Genomic_DNA"/>
</dbReference>
<feature type="non-terminal residue" evidence="2">
    <location>
        <position position="1"/>
    </location>
</feature>
<feature type="region of interest" description="Disordered" evidence="1">
    <location>
        <begin position="134"/>
        <end position="177"/>
    </location>
</feature>
<organism evidence="2 3">
    <name type="scientific">Chelydra serpentina</name>
    <name type="common">Snapping turtle</name>
    <name type="synonym">Testudo serpentina</name>
    <dbReference type="NCBI Taxonomy" id="8475"/>
    <lineage>
        <taxon>Eukaryota</taxon>
        <taxon>Metazoa</taxon>
        <taxon>Chordata</taxon>
        <taxon>Craniata</taxon>
        <taxon>Vertebrata</taxon>
        <taxon>Euteleostomi</taxon>
        <taxon>Archelosauria</taxon>
        <taxon>Testudinata</taxon>
        <taxon>Testudines</taxon>
        <taxon>Cryptodira</taxon>
        <taxon>Durocryptodira</taxon>
        <taxon>Americhelydia</taxon>
        <taxon>Chelydroidea</taxon>
        <taxon>Chelydridae</taxon>
        <taxon>Chelydra</taxon>
    </lineage>
</organism>
<dbReference type="OrthoDB" id="9398223at2759"/>
<evidence type="ECO:0000313" key="3">
    <source>
        <dbReference type="Proteomes" id="UP000765507"/>
    </source>
</evidence>
<feature type="region of interest" description="Disordered" evidence="1">
    <location>
        <begin position="41"/>
        <end position="61"/>
    </location>
</feature>
<comment type="caution">
    <text evidence="2">The sequence shown here is derived from an EMBL/GenBank/DDBJ whole genome shotgun (WGS) entry which is preliminary data.</text>
</comment>
<dbReference type="InterPro" id="IPR036964">
    <property type="entry name" value="RASGEF_cat_dom_sf"/>
</dbReference>
<reference evidence="2 3" key="1">
    <citation type="journal article" date="2020" name="G3 (Bethesda)">
        <title>Draft Genome of the Common Snapping Turtle, Chelydra serpentina, a Model for Phenotypic Plasticity in Reptiles.</title>
        <authorList>
            <person name="Das D."/>
            <person name="Singh S.K."/>
            <person name="Bierstedt J."/>
            <person name="Erickson A."/>
            <person name="Galli G.L.J."/>
            <person name="Crossley D.A. 2nd"/>
            <person name="Rhen T."/>
        </authorList>
    </citation>
    <scope>NUCLEOTIDE SEQUENCE [LARGE SCALE GENOMIC DNA]</scope>
    <source>
        <strain evidence="2">KW</strain>
    </source>
</reference>